<dbReference type="Proteomes" id="UP000198822">
    <property type="component" value="Chromosome I"/>
</dbReference>
<proteinExistence type="predicted"/>
<protein>
    <submittedName>
        <fullName evidence="1">PD-(D/E)XK nuclease superfamily protein</fullName>
    </submittedName>
</protein>
<dbReference type="OrthoDB" id="6770443at2"/>
<sequence>MMSQAFEFLDEPFTIAFEPAAPVNVFSVAGFPRRETVASNVLAFLLDPNERHGFGTTFVDAVLVLLGDALTTAGDRFDADACRGSSEWSVATEARTDDRTRIDILLENDALDVAIVIENKVDATIANPFGTYVAHASRSHGTVVAAVLAPTRRDLAAVTVPGIVAIAYDDLFDAADAALYDVGPMADQRSLELYAQFRETTSERIATMTIEHEQQRLDELWSAIEHRQDQVLDFFTALESVNAVLAARGARLQEAIGQRLDATGIAHSSWLVTAGDHAWGRSRGERALVYVGFKPRTGGSIELLVGWLPRTGTFGYAVKAYQSRNRPTRPWDHIPLGLPFDADEDAVADRFAQLALRWTAGERPD</sequence>
<dbReference type="InterPro" id="IPR029470">
    <property type="entry name" value="PDDEXK_4"/>
</dbReference>
<reference evidence="2" key="1">
    <citation type="submission" date="2016-10" db="EMBL/GenBank/DDBJ databases">
        <authorList>
            <person name="Varghese N."/>
            <person name="Submissions S."/>
        </authorList>
    </citation>
    <scope>NUCLEOTIDE SEQUENCE [LARGE SCALE GENOMIC DNA]</scope>
    <source>
        <strain evidence="2">DSM 22002</strain>
    </source>
</reference>
<name>A0A1G8CIL7_9MICO</name>
<dbReference type="Pfam" id="PF14281">
    <property type="entry name" value="PDDEXK_4"/>
    <property type="match status" value="1"/>
</dbReference>
<dbReference type="AlphaFoldDB" id="A0A1G8CIL7"/>
<accession>A0A1G8CIL7</accession>
<dbReference type="EMBL" id="LT629695">
    <property type="protein sequence ID" value="SDH44750.1"/>
    <property type="molecule type" value="Genomic_DNA"/>
</dbReference>
<gene>
    <name evidence="1" type="ORF">SAMN04489720_1289</name>
</gene>
<dbReference type="RefSeq" id="WP_092503476.1">
    <property type="nucleotide sequence ID" value="NZ_LT629695.1"/>
</dbReference>
<keyword evidence="2" id="KW-1185">Reference proteome</keyword>
<evidence type="ECO:0000313" key="1">
    <source>
        <dbReference type="EMBL" id="SDH44750.1"/>
    </source>
</evidence>
<evidence type="ECO:0000313" key="2">
    <source>
        <dbReference type="Proteomes" id="UP000198822"/>
    </source>
</evidence>
<organism evidence="1 2">
    <name type="scientific">Agrococcus jejuensis</name>
    <dbReference type="NCBI Taxonomy" id="399736"/>
    <lineage>
        <taxon>Bacteria</taxon>
        <taxon>Bacillati</taxon>
        <taxon>Actinomycetota</taxon>
        <taxon>Actinomycetes</taxon>
        <taxon>Micrococcales</taxon>
        <taxon>Microbacteriaceae</taxon>
        <taxon>Agrococcus</taxon>
    </lineage>
</organism>